<dbReference type="GO" id="GO:0005802">
    <property type="term" value="C:trans-Golgi network"/>
    <property type="evidence" value="ECO:0007669"/>
    <property type="project" value="TreeGrafter"/>
</dbReference>
<dbReference type="Pfam" id="PF26251">
    <property type="entry name" value="TPR_TRAPPC9-Trs120"/>
    <property type="match status" value="1"/>
</dbReference>
<keyword evidence="2" id="KW-0333">Golgi apparatus</keyword>
<dbReference type="InterPro" id="IPR058565">
    <property type="entry name" value="Ig_TRAPPC9_Trs120_1st"/>
</dbReference>
<comment type="caution">
    <text evidence="6">The sequence shown here is derived from an EMBL/GenBank/DDBJ whole genome shotgun (WGS) entry which is preliminary data.</text>
</comment>
<evidence type="ECO:0000256" key="1">
    <source>
        <dbReference type="ARBA" id="ARBA00004555"/>
    </source>
</evidence>
<accession>A0A7J8QSC1</accession>
<evidence type="ECO:0000259" key="4">
    <source>
        <dbReference type="Pfam" id="PF26251"/>
    </source>
</evidence>
<sequence>MEPDVSIETSCMIRIAVLPIGDVPSTLLRDYHSMLLRHCTIPLSTISSFYTEHQKSPFAHQPWETGSLRFKFVLGGAPPSPWEDFQPHRKILGVIGICHCPSSPDLDLVIDQFNAAWRGCSSVLVQRCFAFSPGDSQLEDTKKRENLVLFPPSDRPAQELHLQTMMQDISASLLMEFEKWVLQAESAGTILKTPLDSQATLSSEEVIKAKKRRLARAQKTIGDYCLLAGSPVDANAHYSTALELARLTADYFWYAGALEGSVCALLVDRMGQKDIAIEDEVRYRYNSVIVHYRKSFIQENAQRRELAKEVAELLTSAADGAKSLIDASDKLILFVEIARLFGTLGYQRKAAFFSRQVAQLYLQQENRFAAISAMQVLAMTTKAYRVQSRTSISKQSLSDETETGHVDSGKMHHQSVVSLFESQWSTLQMVVLREILLSAVRAGDPLAAWSAAARLLRSYYPLITPAGQNGLARALTNSAERLPSGTRCADPALPFIRLYSFPLHPSQMDIVKRNPAREDWWAGSAPSGPFIYTPFSKGESNDNSKQELIWIVGEPVQVFVELANPCGFDLSVDSIYLSVQSGNFDAFPLSVDLPPNSSQVITLSGIPTSIGPVVIRGCTVHCFG</sequence>
<evidence type="ECO:0000259" key="3">
    <source>
        <dbReference type="Pfam" id="PF08626"/>
    </source>
</evidence>
<evidence type="ECO:0008006" key="8">
    <source>
        <dbReference type="Google" id="ProtNLM"/>
    </source>
</evidence>
<name>A0A7J8QSC1_GOSDV</name>
<reference evidence="6 7" key="1">
    <citation type="journal article" date="2019" name="Genome Biol. Evol.">
        <title>Insights into the evolution of the New World diploid cottons (Gossypium, subgenus Houzingenia) based on genome sequencing.</title>
        <authorList>
            <person name="Grover C.E."/>
            <person name="Arick M.A. 2nd"/>
            <person name="Thrash A."/>
            <person name="Conover J.L."/>
            <person name="Sanders W.S."/>
            <person name="Peterson D.G."/>
            <person name="Frelichowski J.E."/>
            <person name="Scheffler J.A."/>
            <person name="Scheffler B.E."/>
            <person name="Wendel J.F."/>
        </authorList>
    </citation>
    <scope>NUCLEOTIDE SEQUENCE [LARGE SCALE GENOMIC DNA]</scope>
    <source>
        <strain evidence="6">27</strain>
        <tissue evidence="6">Leaf</tissue>
    </source>
</reference>
<feature type="domain" description="Trs120/TRAPPC9 first Ig-like" evidence="5">
    <location>
        <begin position="524"/>
        <end position="622"/>
    </location>
</feature>
<comment type="subcellular location">
    <subcellularLocation>
        <location evidence="1">Golgi apparatus</location>
    </subcellularLocation>
</comment>
<protein>
    <recommendedName>
        <fullName evidence="8">Trafficking protein particle complex II-specific subunit 120 homolog</fullName>
    </recommendedName>
</protein>
<dbReference type="PANTHER" id="PTHR21512:SF5">
    <property type="entry name" value="TRAFFICKING PROTEIN PARTICLE COMPLEX SUBUNIT 9"/>
    <property type="match status" value="1"/>
</dbReference>
<dbReference type="PANTHER" id="PTHR21512">
    <property type="entry name" value="TRAFFICKING PROTEIN PARTICLE COMPLEX SUBUNIT 9"/>
    <property type="match status" value="1"/>
</dbReference>
<gene>
    <name evidence="6" type="ORF">Godav_016895</name>
</gene>
<feature type="non-terminal residue" evidence="6">
    <location>
        <position position="1"/>
    </location>
</feature>
<evidence type="ECO:0000259" key="5">
    <source>
        <dbReference type="Pfam" id="PF26254"/>
    </source>
</evidence>
<dbReference type="Pfam" id="PF26254">
    <property type="entry name" value="Ig_TRAPPC9-Trs120_1st"/>
    <property type="match status" value="1"/>
</dbReference>
<organism evidence="6 7">
    <name type="scientific">Gossypium davidsonii</name>
    <name type="common">Davidson's cotton</name>
    <name type="synonym">Gossypium klotzschianum subsp. davidsonii</name>
    <dbReference type="NCBI Taxonomy" id="34287"/>
    <lineage>
        <taxon>Eukaryota</taxon>
        <taxon>Viridiplantae</taxon>
        <taxon>Streptophyta</taxon>
        <taxon>Embryophyta</taxon>
        <taxon>Tracheophyta</taxon>
        <taxon>Spermatophyta</taxon>
        <taxon>Magnoliopsida</taxon>
        <taxon>eudicotyledons</taxon>
        <taxon>Gunneridae</taxon>
        <taxon>Pentapetalae</taxon>
        <taxon>rosids</taxon>
        <taxon>malvids</taxon>
        <taxon>Malvales</taxon>
        <taxon>Malvaceae</taxon>
        <taxon>Malvoideae</taxon>
        <taxon>Gossypium</taxon>
    </lineage>
</organism>
<dbReference type="AlphaFoldDB" id="A0A7J8QSC1"/>
<evidence type="ECO:0000256" key="2">
    <source>
        <dbReference type="ARBA" id="ARBA00023034"/>
    </source>
</evidence>
<dbReference type="InterPro" id="IPR058563">
    <property type="entry name" value="Trs120_TRAPPC9_N"/>
</dbReference>
<evidence type="ECO:0000313" key="7">
    <source>
        <dbReference type="Proteomes" id="UP000593561"/>
    </source>
</evidence>
<dbReference type="InterPro" id="IPR058564">
    <property type="entry name" value="TPR_TRAPPC9_Trs120"/>
</dbReference>
<dbReference type="Proteomes" id="UP000593561">
    <property type="component" value="Unassembled WGS sequence"/>
</dbReference>
<dbReference type="EMBL" id="JABFAC010000001">
    <property type="protein sequence ID" value="MBA0604223.1"/>
    <property type="molecule type" value="Genomic_DNA"/>
</dbReference>
<dbReference type="InterPro" id="IPR013935">
    <property type="entry name" value="Trs120_TRAPPC9"/>
</dbReference>
<feature type="domain" description="Trs120/TRAPPC9 N-terminal" evidence="3">
    <location>
        <begin position="9"/>
        <end position="195"/>
    </location>
</feature>
<proteinExistence type="predicted"/>
<evidence type="ECO:0000313" key="6">
    <source>
        <dbReference type="EMBL" id="MBA0604223.1"/>
    </source>
</evidence>
<dbReference type="Pfam" id="PF08626">
    <property type="entry name" value="TRAPPC9-Trs120"/>
    <property type="match status" value="2"/>
</dbReference>
<keyword evidence="7" id="KW-1185">Reference proteome</keyword>
<feature type="domain" description="Trs120/TRAPPC9 TPR region" evidence="4">
    <location>
        <begin position="308"/>
        <end position="476"/>
    </location>
</feature>
<feature type="domain" description="Trs120/TRAPPC9 N-terminal" evidence="3">
    <location>
        <begin position="197"/>
        <end position="267"/>
    </location>
</feature>